<feature type="compositionally biased region" description="Basic and acidic residues" evidence="3">
    <location>
        <begin position="489"/>
        <end position="499"/>
    </location>
</feature>
<evidence type="ECO:0000256" key="2">
    <source>
        <dbReference type="ARBA" id="ARBA00022737"/>
    </source>
</evidence>
<dbReference type="PANTHER" id="PTHR46170">
    <property type="entry name" value="GATOR COMPLEX PROTEIN WDR59"/>
    <property type="match status" value="1"/>
</dbReference>
<feature type="compositionally biased region" description="Low complexity" evidence="3">
    <location>
        <begin position="928"/>
        <end position="938"/>
    </location>
</feature>
<evidence type="ECO:0008006" key="6">
    <source>
        <dbReference type="Google" id="ProtNLM"/>
    </source>
</evidence>
<organism evidence="4 5">
    <name type="scientific">Trichobilharzia regenti</name>
    <name type="common">Nasal bird schistosome</name>
    <dbReference type="NCBI Taxonomy" id="157069"/>
    <lineage>
        <taxon>Eukaryota</taxon>
        <taxon>Metazoa</taxon>
        <taxon>Spiralia</taxon>
        <taxon>Lophotrochozoa</taxon>
        <taxon>Platyhelminthes</taxon>
        <taxon>Trematoda</taxon>
        <taxon>Digenea</taxon>
        <taxon>Strigeidida</taxon>
        <taxon>Schistosomatoidea</taxon>
        <taxon>Schistosomatidae</taxon>
        <taxon>Trichobilharzia</taxon>
    </lineage>
</organism>
<feature type="region of interest" description="Disordered" evidence="3">
    <location>
        <begin position="915"/>
        <end position="944"/>
    </location>
</feature>
<keyword evidence="4" id="KW-1185">Reference proteome</keyword>
<dbReference type="GO" id="GO:0005774">
    <property type="term" value="C:vacuolar membrane"/>
    <property type="evidence" value="ECO:0007669"/>
    <property type="project" value="TreeGrafter"/>
</dbReference>
<dbReference type="GO" id="GO:0035859">
    <property type="term" value="C:Seh1-associated complex"/>
    <property type="evidence" value="ECO:0007669"/>
    <property type="project" value="TreeGrafter"/>
</dbReference>
<proteinExistence type="predicted"/>
<dbReference type="InterPro" id="IPR049567">
    <property type="entry name" value="WDR59-like"/>
</dbReference>
<dbReference type="InterPro" id="IPR001680">
    <property type="entry name" value="WD40_rpt"/>
</dbReference>
<feature type="region of interest" description="Disordered" evidence="3">
    <location>
        <begin position="1039"/>
        <end position="1060"/>
    </location>
</feature>
<keyword evidence="1" id="KW-0853">WD repeat</keyword>
<sequence length="1514" mass="169345">MISGWFSFKNIQNTNLLELKGFQISQIAADATGRFVALCGTNELVLSPLKNPSNYSAFSLPSKSGCSGLAWHPNDSTRLAVVRSNKCELLVWDANECRLSTSTSLGGYVRVINSLDWSPMHPFLLATTSADQFRAICVWDLRDLSRPIRAMESLSSPILVKWNRFLSGKFATCHSSGVRVWDLRTSVPQQYLSVQGDAIRDFDWSPKNTNQLVTISDDPQLCLWDIENASCPVKKVRLHDIKMRKVLYTPSGDHIVILPEQSYWPVHGITVWTSATLTQSYDLFLKKDNTNANNTGDNQNLKTSTGGNTSTTTTTTATTTTTNTSVSSNTGFLSASASSLSSITTIVNTAFSSNPTATTTTTTSNATGATTNNPVTNNHLCDESTCQPYSTDSYILDMNWLVFSPNILLPQNDDETPTVVTPPTTTNFLLDNEMAMAYPNLDYCPRKLTHLLTWSVDQVLRGYPIHSRTIAHHDTEPATNQSSKQNRITQEESTGHILEDNTILKTSHSKKTGCTTTSSSNKSKPFELQIRGEDFCQRSSISKSNLSVSAIGGSADIKNTNQEDSAFQFLAQELSLLSPRAGQYKLEEVDLINRTAKLILFYCRRKHYHHYTLCSITNALRRRRHSADINNEGLDSLLLPSTTDLISQMELSEHSNLWITQHHRDSLSSSGDIDSTALNDINFTGECNSQTNIQATNNMLNHCSSALTMSNQSIKIVNDNDSNISSLAGGGMPLAGSIILSVEFPVCYPLGDALPEFHILDCNPSLPADVLDELKNVLHSTASEFVLSSRGCVEPCIRNAVITLQTYPVSHSQIERNSSSVSSKLVHSSSIRYDINDDTLTKISSLHNNQPDEIFMPSGETIIKRKGKHAAIGIPFPRTSGVHFTINGLLVMFGISETLSSIRATLKSTPVSMESIANHDNNNDNRNKNQNNNNNPSNTKDWTPRSFNDYQIFMHQFTSIHQEYSTDMKKSFQNCIGSIIDSFVKLEENSVEKKAPTEEAGTGGGGGEGEQMKQQKRCLNNEMIHDKVSLSPYKVNLPGSRNSFDTMENNKSGKNSSESIQDMEQKWINPLVPSICPNFVDPKYLTKLIPGQFSTVYPSTVQIYDLSPLIWDRHLMYEYSLNTDNLQRLCTHNLNVVLHTHRKDLIRFWQYALVLSVSFDRSNNIYQTCQPLASQLIGRPLFNTWIKHFLRIHDIQSLAMAVLVLQSLHRINELQLDNTCSSTGSLNNLNAPTKAQSSNMMNNISEIKSKNCGNELEKTNNCLRYSTLSNTILEKPVSFTLDDSEDIPADELSSTCWDRSNENMNNCCTSSEQHQHQPGMNELSVNSIYAHQSRFIHSKDLFPFHHYISVYASIIYSLREYILHARLLRSWSSSYMHKNALPYIWPYIQSSALILLSCPDNQSTSNLLPKQSNNDQLKSIQCTQYQWEMNVDPDNVVINTRQLLICSICRNTSKGLVLICPRCNHGGHVHHIYTWFNSINSVNNNYPKQCPFINCNCFCSTDELINSSQIVQVQ</sequence>
<dbReference type="InterPro" id="IPR019775">
    <property type="entry name" value="WD40_repeat_CS"/>
</dbReference>
<reference evidence="4" key="1">
    <citation type="submission" date="2022-06" db="EMBL/GenBank/DDBJ databases">
        <authorList>
            <person name="Berger JAMES D."/>
            <person name="Berger JAMES D."/>
        </authorList>
    </citation>
    <scope>NUCLEOTIDE SEQUENCE [LARGE SCALE GENOMIC DNA]</scope>
</reference>
<dbReference type="PROSITE" id="PS00678">
    <property type="entry name" value="WD_REPEATS_1"/>
    <property type="match status" value="1"/>
</dbReference>
<dbReference type="PANTHER" id="PTHR46170:SF1">
    <property type="entry name" value="GATOR COMPLEX PROTEIN WDR59"/>
    <property type="match status" value="1"/>
</dbReference>
<keyword evidence="2" id="KW-0677">Repeat</keyword>
<feature type="region of interest" description="Disordered" evidence="3">
    <location>
        <begin position="292"/>
        <end position="325"/>
    </location>
</feature>
<evidence type="ECO:0000313" key="5">
    <source>
        <dbReference type="WBParaSite" id="TREG1_32990.1"/>
    </source>
</evidence>
<reference evidence="5" key="2">
    <citation type="submission" date="2023-11" db="UniProtKB">
        <authorList>
            <consortium name="WormBaseParasite"/>
        </authorList>
    </citation>
    <scope>IDENTIFICATION</scope>
</reference>
<feature type="compositionally biased region" description="Low complexity" evidence="3">
    <location>
        <begin position="1049"/>
        <end position="1059"/>
    </location>
</feature>
<evidence type="ECO:0000313" key="4">
    <source>
        <dbReference type="Proteomes" id="UP000050795"/>
    </source>
</evidence>
<accession>A0AA85JS53</accession>
<dbReference type="InterPro" id="IPR036322">
    <property type="entry name" value="WD40_repeat_dom_sf"/>
</dbReference>
<feature type="region of interest" description="Disordered" evidence="3">
    <location>
        <begin position="468"/>
        <end position="502"/>
    </location>
</feature>
<dbReference type="GO" id="GO:1904263">
    <property type="term" value="P:positive regulation of TORC1 signaling"/>
    <property type="evidence" value="ECO:0007669"/>
    <property type="project" value="TreeGrafter"/>
</dbReference>
<evidence type="ECO:0000256" key="1">
    <source>
        <dbReference type="ARBA" id="ARBA00022574"/>
    </source>
</evidence>
<dbReference type="SUPFAM" id="SSF50978">
    <property type="entry name" value="WD40 repeat-like"/>
    <property type="match status" value="1"/>
</dbReference>
<dbReference type="Gene3D" id="2.130.10.10">
    <property type="entry name" value="YVTN repeat-like/Quinoprotein amine dehydrogenase"/>
    <property type="match status" value="2"/>
</dbReference>
<dbReference type="InterPro" id="IPR015943">
    <property type="entry name" value="WD40/YVTN_repeat-like_dom_sf"/>
</dbReference>
<feature type="region of interest" description="Disordered" evidence="3">
    <location>
        <begin position="991"/>
        <end position="1011"/>
    </location>
</feature>
<evidence type="ECO:0000256" key="3">
    <source>
        <dbReference type="SAM" id="MobiDB-lite"/>
    </source>
</evidence>
<dbReference type="WBParaSite" id="TREG1_32990.1">
    <property type="protein sequence ID" value="TREG1_32990.1"/>
    <property type="gene ID" value="TREG1_32990"/>
</dbReference>
<dbReference type="GO" id="GO:0034198">
    <property type="term" value="P:cellular response to amino acid starvation"/>
    <property type="evidence" value="ECO:0007669"/>
    <property type="project" value="TreeGrafter"/>
</dbReference>
<dbReference type="SMART" id="SM00320">
    <property type="entry name" value="WD40"/>
    <property type="match status" value="4"/>
</dbReference>
<dbReference type="Proteomes" id="UP000050795">
    <property type="component" value="Unassembled WGS sequence"/>
</dbReference>
<dbReference type="GO" id="GO:0035591">
    <property type="term" value="F:signaling adaptor activity"/>
    <property type="evidence" value="ECO:0007669"/>
    <property type="project" value="TreeGrafter"/>
</dbReference>
<protein>
    <recommendedName>
        <fullName evidence="6">WD_REPEATS_REGION domain-containing protein</fullName>
    </recommendedName>
</protein>
<name>A0AA85JS53_TRIRE</name>
<feature type="compositionally biased region" description="Polar residues" evidence="3">
    <location>
        <begin position="477"/>
        <end position="488"/>
    </location>
</feature>